<dbReference type="Gramene" id="TraesPARA_EIv1.0_1283220.1">
    <property type="protein sequence ID" value="TraesPARA_EIv1.0_1283220.1.CDS"/>
    <property type="gene ID" value="TraesPARA_EIv1.0_1283220"/>
</dbReference>
<dbReference type="PaxDb" id="4565-Traes_4AS_5C36E4DE1.1"/>
<dbReference type="Gene3D" id="2.120.10.30">
    <property type="entry name" value="TolB, C-terminal domain"/>
    <property type="match status" value="1"/>
</dbReference>
<dbReference type="Gramene" id="TraesNOR4A03G02073160.1">
    <property type="protein sequence ID" value="TraesNOR4A03G02073160.1"/>
    <property type="gene ID" value="TraesNOR4A03G02073160"/>
</dbReference>
<dbReference type="Gramene" id="TraesARI4A03G02082170.1">
    <property type="protein sequence ID" value="TraesARI4A03G02082170.1"/>
    <property type="gene ID" value="TraesARI4A03G02082170"/>
</dbReference>
<organism evidence="2">
    <name type="scientific">Triticum aestivum</name>
    <name type="common">Wheat</name>
    <dbReference type="NCBI Taxonomy" id="4565"/>
    <lineage>
        <taxon>Eukaryota</taxon>
        <taxon>Viridiplantae</taxon>
        <taxon>Streptophyta</taxon>
        <taxon>Embryophyta</taxon>
        <taxon>Tracheophyta</taxon>
        <taxon>Spermatophyta</taxon>
        <taxon>Magnoliopsida</taxon>
        <taxon>Liliopsida</taxon>
        <taxon>Poales</taxon>
        <taxon>Poaceae</taxon>
        <taxon>BOP clade</taxon>
        <taxon>Pooideae</taxon>
        <taxon>Triticodae</taxon>
        <taxon>Triticeae</taxon>
        <taxon>Triticinae</taxon>
        <taxon>Triticum</taxon>
    </lineage>
</organism>
<dbReference type="PANTHER" id="PTHR31460:SF0">
    <property type="entry name" value="CALCIUM-DEPENDENT PHOSPHOTRIESTERASE SUPERFAMILY PROTEIN-RELATED"/>
    <property type="match status" value="1"/>
</dbReference>
<dbReference type="Proteomes" id="UP000019116">
    <property type="component" value="Chromosome 4A"/>
</dbReference>
<proteinExistence type="predicted"/>
<keyword evidence="1" id="KW-0472">Membrane</keyword>
<gene>
    <name evidence="2" type="primary">LOC123085668</name>
</gene>
<dbReference type="Gramene" id="TraesROB_scaffold_009216_01G000100.1">
    <property type="protein sequence ID" value="TraesROB_scaffold_009216_01G000100.1"/>
    <property type="gene ID" value="TraesROB_scaffold_009216_01G000100"/>
</dbReference>
<reference evidence="2" key="2">
    <citation type="submission" date="2018-10" db="UniProtKB">
        <authorList>
            <consortium name="EnsemblPlants"/>
        </authorList>
    </citation>
    <scope>IDENTIFICATION</scope>
</reference>
<dbReference type="KEGG" id="taes:123085668"/>
<dbReference type="Gramene" id="TraesRN4A0100251900.1">
    <property type="protein sequence ID" value="TraesRN4A0100251900.1"/>
    <property type="gene ID" value="TraesRN4A0100251900"/>
</dbReference>
<evidence type="ECO:0000256" key="1">
    <source>
        <dbReference type="SAM" id="Phobius"/>
    </source>
</evidence>
<feature type="transmembrane region" description="Helical" evidence="1">
    <location>
        <begin position="21"/>
        <end position="43"/>
    </location>
</feature>
<dbReference type="OrthoDB" id="1902639at2759"/>
<name>A0A3B6HSU5_WHEAT</name>
<dbReference type="Gramene" id="TraesLAC4A03G02000110.1">
    <property type="protein sequence ID" value="TraesLAC4A03G02000110.1"/>
    <property type="gene ID" value="TraesLAC4A03G02000110"/>
</dbReference>
<dbReference type="SMR" id="A0A3B6HSU5"/>
<keyword evidence="3" id="KW-1185">Reference proteome</keyword>
<dbReference type="Gramene" id="TraesJUL4A03G02065290.1">
    <property type="protein sequence ID" value="TraesJUL4A03G02065290.1"/>
    <property type="gene ID" value="TraesJUL4A03G02065290"/>
</dbReference>
<keyword evidence="1" id="KW-1133">Transmembrane helix</keyword>
<dbReference type="Gramene" id="TraesSTA4A03G02042430.1">
    <property type="protein sequence ID" value="TraesSTA4A03G02042430.1"/>
    <property type="gene ID" value="TraesSTA4A03G02042430"/>
</dbReference>
<dbReference type="Gramene" id="TraesMAC4A03G02046060.1">
    <property type="protein sequence ID" value="TraesMAC4A03G02046060.1"/>
    <property type="gene ID" value="TraesMAC4A03G02046060"/>
</dbReference>
<dbReference type="InterPro" id="IPR053224">
    <property type="entry name" value="Sensory_adhesion_molecule"/>
</dbReference>
<dbReference type="Gramene" id="TraesCS4A03G0249300.1">
    <property type="protein sequence ID" value="TraesCS4A03G0249300.1.CDS"/>
    <property type="gene ID" value="TraesCS4A03G0249300"/>
</dbReference>
<dbReference type="EnsemblPlants" id="TraesCS4A02G121100.1">
    <property type="protein sequence ID" value="TraesCS4A02G121100.1"/>
    <property type="gene ID" value="TraesCS4A02G121100"/>
</dbReference>
<dbReference type="OMA" id="GPMHRIA"/>
<dbReference type="PANTHER" id="PTHR31460">
    <property type="match status" value="1"/>
</dbReference>
<dbReference type="Gramene" id="TraesWEE_scaffold_069094_01G000100.1">
    <property type="protein sequence ID" value="TraesWEE_scaffold_069094_01G000100.1"/>
    <property type="gene ID" value="TraesWEE_scaffold_069094_01G000100"/>
</dbReference>
<sequence length="338" mass="35219">MCGGRRRRRGGSDATAGEPGGWGFCAPALAFLALAAAAAVAFLEGTAGGVAYAGDGWFHECAKWDAEGGRFLVSTFFGAGVAEVRVGAGGEEALAERVVVADPEVTGRVALGLAVDAPRQRILVAYADRPPSFGYAAVGAYDLRSGRRLFLARLDGPGESSFADDVASDDDGNAYVTDILGNRIWKVSPDGEPLSVIKSATFRQRPGTMDNLIGLNGIVYHPNGYLLVVHTSGGDLFKVDPKTGAVSVVRVRGTLKSGDGLELISPTKLAVAGMPSRLVESSDDWETASVTGRYVGPVHRIGSSATVKDGDVYVNHIVGFGLGKKKTHVLAKAVFAPL</sequence>
<dbReference type="InterPro" id="IPR011042">
    <property type="entry name" value="6-blade_b-propeller_TolB-like"/>
</dbReference>
<dbReference type="Gramene" id="TraesCAD_scaffold_009303_01G000100.1">
    <property type="protein sequence ID" value="TraesCAD_scaffold_009303_01G000100.1"/>
    <property type="gene ID" value="TraesCAD_scaffold_009303_01G000100"/>
</dbReference>
<dbReference type="SUPFAM" id="SSF63829">
    <property type="entry name" value="Calcium-dependent phosphotriesterase"/>
    <property type="match status" value="1"/>
</dbReference>
<dbReference type="Gramene" id="TraesLDM4A03G02045190.1">
    <property type="protein sequence ID" value="TraesLDM4A03G02045190.1"/>
    <property type="gene ID" value="TraesLDM4A03G02045190"/>
</dbReference>
<protein>
    <recommendedName>
        <fullName evidence="4">SMP-30/Gluconolactonase/LRE-like region domain-containing protein</fullName>
    </recommendedName>
</protein>
<dbReference type="GeneID" id="123085668"/>
<evidence type="ECO:0000313" key="3">
    <source>
        <dbReference type="Proteomes" id="UP000019116"/>
    </source>
</evidence>
<dbReference type="Gramene" id="TraesSYM4A03G02072310.1">
    <property type="protein sequence ID" value="TraesSYM4A03G02072310.1"/>
    <property type="gene ID" value="TraesSYM4A03G02072310"/>
</dbReference>
<dbReference type="Gramene" id="TraesJAG4A03G02053500.1">
    <property type="protein sequence ID" value="TraesJAG4A03G02053500.1"/>
    <property type="gene ID" value="TraesJAG4A03G02053500"/>
</dbReference>
<dbReference type="AlphaFoldDB" id="A0A3B6HSU5"/>
<dbReference type="Gramene" id="TraesCLE_scaffold_011933_01G000500.1">
    <property type="protein sequence ID" value="TraesCLE_scaffold_011933_01G000500.1"/>
    <property type="gene ID" value="TraesCLE_scaffold_011933_01G000500"/>
</dbReference>
<accession>A0A3B6HSU5</accession>
<keyword evidence="1" id="KW-0812">Transmembrane</keyword>
<reference evidence="2" key="1">
    <citation type="submission" date="2018-08" db="EMBL/GenBank/DDBJ databases">
        <authorList>
            <person name="Rossello M."/>
        </authorList>
    </citation>
    <scope>NUCLEOTIDE SEQUENCE [LARGE SCALE GENOMIC DNA]</scope>
    <source>
        <strain evidence="2">cv. Chinese Spring</strain>
    </source>
</reference>
<dbReference type="Gramene" id="TraesCS4A02G121100.1">
    <property type="protein sequence ID" value="TraesCS4A02G121100.1"/>
    <property type="gene ID" value="TraesCS4A02G121100"/>
</dbReference>
<dbReference type="RefSeq" id="XP_044363276.1">
    <property type="nucleotide sequence ID" value="XM_044507341.1"/>
</dbReference>
<evidence type="ECO:0000313" key="2">
    <source>
        <dbReference type="EnsemblPlants" id="TraesCS4A02G121100.1"/>
    </source>
</evidence>
<evidence type="ECO:0008006" key="4">
    <source>
        <dbReference type="Google" id="ProtNLM"/>
    </source>
</evidence>